<dbReference type="InterPro" id="IPR006143">
    <property type="entry name" value="RND_pump_MFP"/>
</dbReference>
<dbReference type="Proteomes" id="UP001161422">
    <property type="component" value="Unassembled WGS sequence"/>
</dbReference>
<keyword evidence="5" id="KW-1185">Reference proteome</keyword>
<reference evidence="4" key="2">
    <citation type="submission" date="2023-01" db="EMBL/GenBank/DDBJ databases">
        <title>Draft genome sequence of Paraferrimonas sedimenticola strain NBRC 101628.</title>
        <authorList>
            <person name="Sun Q."/>
            <person name="Mori K."/>
        </authorList>
    </citation>
    <scope>NUCLEOTIDE SEQUENCE</scope>
    <source>
        <strain evidence="4">NBRC 101628</strain>
    </source>
</reference>
<dbReference type="AlphaFoldDB" id="A0AA37RUW8"/>
<dbReference type="Gene3D" id="2.40.30.170">
    <property type="match status" value="1"/>
</dbReference>
<proteinExistence type="inferred from homology"/>
<organism evidence="4 5">
    <name type="scientific">Paraferrimonas sedimenticola</name>
    <dbReference type="NCBI Taxonomy" id="375674"/>
    <lineage>
        <taxon>Bacteria</taxon>
        <taxon>Pseudomonadati</taxon>
        <taxon>Pseudomonadota</taxon>
        <taxon>Gammaproteobacteria</taxon>
        <taxon>Alteromonadales</taxon>
        <taxon>Ferrimonadaceae</taxon>
        <taxon>Paraferrimonas</taxon>
    </lineage>
</organism>
<sequence length="366" mass="39426">MSSNKTASLFQRKPYVLALVVLTLVVLWVASGLLGQSSDQAASSSSETTELKLAKVQIETLNAEAVTKNLTLYGRTEPNRQVTLKAEAKGVITEVLVPRGYAVTKGQPLLRIAPEARGLELETAKAQLKQRQLEYDGIQALRNQGLQGELTAAQTKAALDDAKAQVRKIELELEKTLIKAPFNGVFSEREVEVGQYVGIGDKLGLITDLDPLVVRADVTEADIVYLRKGSAASAHFIGNTDADGEIRYISTVSNPNTNTFKIEVAINNAEGTLRAGKSAELTIPLTTEEAVKISPALLALDEKGNLGIKAVTDENRVKFYPIQLVKAEGDEVWTSGVGRSVDVISLGQGFVRDGDEVEVVRKGQEG</sequence>
<dbReference type="InterPro" id="IPR058792">
    <property type="entry name" value="Beta-barrel_RND_2"/>
</dbReference>
<gene>
    <name evidence="4" type="ORF">GCM10007895_09240</name>
</gene>
<comment type="similarity">
    <text evidence="1">Belongs to the membrane fusion protein (MFP) (TC 8.A.1) family.</text>
</comment>
<evidence type="ECO:0000259" key="3">
    <source>
        <dbReference type="Pfam" id="PF25954"/>
    </source>
</evidence>
<evidence type="ECO:0000256" key="1">
    <source>
        <dbReference type="ARBA" id="ARBA00009477"/>
    </source>
</evidence>
<feature type="coiled-coil region" evidence="2">
    <location>
        <begin position="152"/>
        <end position="179"/>
    </location>
</feature>
<comment type="caution">
    <text evidence="4">The sequence shown here is derived from an EMBL/GenBank/DDBJ whole genome shotgun (WGS) entry which is preliminary data.</text>
</comment>
<dbReference type="RefSeq" id="WP_095505612.1">
    <property type="nucleotide sequence ID" value="NZ_BSNC01000003.1"/>
</dbReference>
<name>A0AA37RUW8_9GAMM</name>
<protein>
    <submittedName>
        <fullName evidence="4">Hemolysin D</fullName>
    </submittedName>
</protein>
<dbReference type="PANTHER" id="PTHR30469">
    <property type="entry name" value="MULTIDRUG RESISTANCE PROTEIN MDTA"/>
    <property type="match status" value="1"/>
</dbReference>
<dbReference type="GO" id="GO:0015562">
    <property type="term" value="F:efflux transmembrane transporter activity"/>
    <property type="evidence" value="ECO:0007669"/>
    <property type="project" value="TreeGrafter"/>
</dbReference>
<keyword evidence="2" id="KW-0175">Coiled coil</keyword>
<dbReference type="GO" id="GO:1990281">
    <property type="term" value="C:efflux pump complex"/>
    <property type="evidence" value="ECO:0007669"/>
    <property type="project" value="TreeGrafter"/>
</dbReference>
<evidence type="ECO:0000313" key="4">
    <source>
        <dbReference type="EMBL" id="GLP95618.1"/>
    </source>
</evidence>
<dbReference type="Pfam" id="PF25954">
    <property type="entry name" value="Beta-barrel_RND_2"/>
    <property type="match status" value="1"/>
</dbReference>
<evidence type="ECO:0000256" key="2">
    <source>
        <dbReference type="SAM" id="Coils"/>
    </source>
</evidence>
<dbReference type="Gene3D" id="2.40.50.100">
    <property type="match status" value="2"/>
</dbReference>
<feature type="domain" description="CusB-like beta-barrel" evidence="3">
    <location>
        <begin position="214"/>
        <end position="283"/>
    </location>
</feature>
<dbReference type="PANTHER" id="PTHR30469:SF29">
    <property type="entry name" value="BLR2860 PROTEIN"/>
    <property type="match status" value="1"/>
</dbReference>
<reference evidence="4" key="1">
    <citation type="journal article" date="2014" name="Int. J. Syst. Evol. Microbiol.">
        <title>Complete genome sequence of Corynebacterium casei LMG S-19264T (=DSM 44701T), isolated from a smear-ripened cheese.</title>
        <authorList>
            <consortium name="US DOE Joint Genome Institute (JGI-PGF)"/>
            <person name="Walter F."/>
            <person name="Albersmeier A."/>
            <person name="Kalinowski J."/>
            <person name="Ruckert C."/>
        </authorList>
    </citation>
    <scope>NUCLEOTIDE SEQUENCE</scope>
    <source>
        <strain evidence="4">NBRC 101628</strain>
    </source>
</reference>
<dbReference type="SUPFAM" id="SSF111369">
    <property type="entry name" value="HlyD-like secretion proteins"/>
    <property type="match status" value="1"/>
</dbReference>
<dbReference type="EMBL" id="BSNC01000003">
    <property type="protein sequence ID" value="GLP95618.1"/>
    <property type="molecule type" value="Genomic_DNA"/>
</dbReference>
<accession>A0AA37RUW8</accession>
<dbReference type="NCBIfam" id="TIGR01730">
    <property type="entry name" value="RND_mfp"/>
    <property type="match status" value="1"/>
</dbReference>
<evidence type="ECO:0000313" key="5">
    <source>
        <dbReference type="Proteomes" id="UP001161422"/>
    </source>
</evidence>